<organism evidence="1 2">
    <name type="scientific">Eumeta variegata</name>
    <name type="common">Bagworm moth</name>
    <name type="synonym">Eumeta japonica</name>
    <dbReference type="NCBI Taxonomy" id="151549"/>
    <lineage>
        <taxon>Eukaryota</taxon>
        <taxon>Metazoa</taxon>
        <taxon>Ecdysozoa</taxon>
        <taxon>Arthropoda</taxon>
        <taxon>Hexapoda</taxon>
        <taxon>Insecta</taxon>
        <taxon>Pterygota</taxon>
        <taxon>Neoptera</taxon>
        <taxon>Endopterygota</taxon>
        <taxon>Lepidoptera</taxon>
        <taxon>Glossata</taxon>
        <taxon>Ditrysia</taxon>
        <taxon>Tineoidea</taxon>
        <taxon>Psychidae</taxon>
        <taxon>Oiketicinae</taxon>
        <taxon>Eumeta</taxon>
    </lineage>
</organism>
<dbReference type="Proteomes" id="UP000299102">
    <property type="component" value="Unassembled WGS sequence"/>
</dbReference>
<evidence type="ECO:0000313" key="2">
    <source>
        <dbReference type="Proteomes" id="UP000299102"/>
    </source>
</evidence>
<name>A0A4C1WQN6_EUMVA</name>
<reference evidence="1 2" key="1">
    <citation type="journal article" date="2019" name="Commun. Biol.">
        <title>The bagworm genome reveals a unique fibroin gene that provides high tensile strength.</title>
        <authorList>
            <person name="Kono N."/>
            <person name="Nakamura H."/>
            <person name="Ohtoshi R."/>
            <person name="Tomita M."/>
            <person name="Numata K."/>
            <person name="Arakawa K."/>
        </authorList>
    </citation>
    <scope>NUCLEOTIDE SEQUENCE [LARGE SCALE GENOMIC DNA]</scope>
</reference>
<keyword evidence="2" id="KW-1185">Reference proteome</keyword>
<dbReference type="OrthoDB" id="6617942at2759"/>
<accession>A0A4C1WQN6</accession>
<dbReference type="EMBL" id="BGZK01000611">
    <property type="protein sequence ID" value="GBP52842.1"/>
    <property type="molecule type" value="Genomic_DNA"/>
</dbReference>
<sequence length="386" mass="43422">MMIDEVDLVATIKNKKKNKKENKKVHCVTEIIDSEKPCRSRFLPNDVTLAIESTCASSSNSEASSPVKIPFAPPTKKEKDKTLVSIQQEGKFYRKRVTEDHYVILSEPGSDYFEHVTCELSTAKGIESTILTYLKSKSVALSEIYVVGCDGTVVNTGSKGGVIRMMEEELKKPSVSYIRMNYHCDTCYCVWMKKTTGPKCFAGPIGSQLQKCETMPIVEFTAISSTLPETTANDLSSDQKYLYDIMVAVSTSVFSSGLANIKPRPLNHFRWLTTANRILRLYVSKTDPEEKLVILATYVMKVYAPMWFTIKSNPSCINGAKHLWQTISLSRYLNPDLKKIVDNVIQQNGYFGHPENVLIDMLGDDMESISTNHESKIRECTRTSKI</sequence>
<proteinExistence type="predicted"/>
<dbReference type="PANTHER" id="PTHR46409">
    <property type="entry name" value="HTH PSQ-TYPE DOMAIN-CONTAINING PROTEIN"/>
    <property type="match status" value="1"/>
</dbReference>
<dbReference type="PANTHER" id="PTHR46409:SF1">
    <property type="entry name" value="HTH PSQ-TYPE DOMAIN-CONTAINING PROTEIN"/>
    <property type="match status" value="1"/>
</dbReference>
<dbReference type="AlphaFoldDB" id="A0A4C1WQN6"/>
<protein>
    <recommendedName>
        <fullName evidence="3">DUF4371 domain-containing protein</fullName>
    </recommendedName>
</protein>
<comment type="caution">
    <text evidence="1">The sequence shown here is derived from an EMBL/GenBank/DDBJ whole genome shotgun (WGS) entry which is preliminary data.</text>
</comment>
<gene>
    <name evidence="1" type="ORF">EVAR_39005_1</name>
</gene>
<evidence type="ECO:0000313" key="1">
    <source>
        <dbReference type="EMBL" id="GBP52842.1"/>
    </source>
</evidence>
<evidence type="ECO:0008006" key="3">
    <source>
        <dbReference type="Google" id="ProtNLM"/>
    </source>
</evidence>